<dbReference type="Pfam" id="PF00172">
    <property type="entry name" value="Zn_clus"/>
    <property type="match status" value="1"/>
</dbReference>
<dbReference type="InterPro" id="IPR036864">
    <property type="entry name" value="Zn2-C6_fun-type_DNA-bd_sf"/>
</dbReference>
<feature type="compositionally biased region" description="Low complexity" evidence="6">
    <location>
        <begin position="154"/>
        <end position="169"/>
    </location>
</feature>
<keyword evidence="3" id="KW-0238">DNA-binding</keyword>
<dbReference type="InterPro" id="IPR013700">
    <property type="entry name" value="AflR"/>
</dbReference>
<dbReference type="GO" id="GO:0000981">
    <property type="term" value="F:DNA-binding transcription factor activity, RNA polymerase II-specific"/>
    <property type="evidence" value="ECO:0007669"/>
    <property type="project" value="InterPro"/>
</dbReference>
<protein>
    <submittedName>
        <fullName evidence="8">C6 zinc finger protein</fullName>
    </submittedName>
</protein>
<dbReference type="Proteomes" id="UP000813427">
    <property type="component" value="Unassembled WGS sequence"/>
</dbReference>
<keyword evidence="1" id="KW-0479">Metal-binding</keyword>
<comment type="caution">
    <text evidence="8">The sequence shown here is derived from an EMBL/GenBank/DDBJ whole genome shotgun (WGS) entry which is preliminary data.</text>
</comment>
<evidence type="ECO:0000259" key="7">
    <source>
        <dbReference type="PROSITE" id="PS50048"/>
    </source>
</evidence>
<dbReference type="PROSITE" id="PS00463">
    <property type="entry name" value="ZN2_CY6_FUNGAL_1"/>
    <property type="match status" value="1"/>
</dbReference>
<evidence type="ECO:0000256" key="5">
    <source>
        <dbReference type="ARBA" id="ARBA00023242"/>
    </source>
</evidence>
<organism evidence="8 9">
    <name type="scientific">Fusarium tricinctum</name>
    <dbReference type="NCBI Taxonomy" id="61284"/>
    <lineage>
        <taxon>Eukaryota</taxon>
        <taxon>Fungi</taxon>
        <taxon>Dikarya</taxon>
        <taxon>Ascomycota</taxon>
        <taxon>Pezizomycotina</taxon>
        <taxon>Sordariomycetes</taxon>
        <taxon>Hypocreomycetidae</taxon>
        <taxon>Hypocreales</taxon>
        <taxon>Nectriaceae</taxon>
        <taxon>Fusarium</taxon>
        <taxon>Fusarium tricinctum species complex</taxon>
    </lineage>
</organism>
<dbReference type="Gene3D" id="4.10.240.10">
    <property type="entry name" value="Zn(2)-C6 fungal-type DNA-binding domain"/>
    <property type="match status" value="1"/>
</dbReference>
<proteinExistence type="predicted"/>
<keyword evidence="4" id="KW-0804">Transcription</keyword>
<dbReference type="SUPFAM" id="SSF57701">
    <property type="entry name" value="Zn2/Cys6 DNA-binding domain"/>
    <property type="match status" value="1"/>
</dbReference>
<evidence type="ECO:0000313" key="8">
    <source>
        <dbReference type="EMBL" id="KAH7256040.1"/>
    </source>
</evidence>
<keyword evidence="5" id="KW-0539">Nucleus</keyword>
<feature type="region of interest" description="Disordered" evidence="6">
    <location>
        <begin position="154"/>
        <end position="181"/>
    </location>
</feature>
<feature type="compositionally biased region" description="Basic and acidic residues" evidence="6">
    <location>
        <begin position="288"/>
        <end position="297"/>
    </location>
</feature>
<dbReference type="GO" id="GO:0005634">
    <property type="term" value="C:nucleus"/>
    <property type="evidence" value="ECO:0007669"/>
    <property type="project" value="InterPro"/>
</dbReference>
<name>A0A8K0WF69_9HYPO</name>
<dbReference type="CDD" id="cd00067">
    <property type="entry name" value="GAL4"/>
    <property type="match status" value="1"/>
</dbReference>
<dbReference type="PRINTS" id="PR00755">
    <property type="entry name" value="AFLATOXINBRP"/>
</dbReference>
<dbReference type="EMBL" id="JAGPXF010000002">
    <property type="protein sequence ID" value="KAH7256040.1"/>
    <property type="molecule type" value="Genomic_DNA"/>
</dbReference>
<dbReference type="OrthoDB" id="4356994at2759"/>
<evidence type="ECO:0000256" key="2">
    <source>
        <dbReference type="ARBA" id="ARBA00023015"/>
    </source>
</evidence>
<gene>
    <name evidence="8" type="ORF">BKA59DRAFT_450131</name>
</gene>
<dbReference type="Pfam" id="PF08493">
    <property type="entry name" value="AflR"/>
    <property type="match status" value="1"/>
</dbReference>
<keyword evidence="2" id="KW-0805">Transcription regulation</keyword>
<dbReference type="GO" id="GO:0045122">
    <property type="term" value="P:aflatoxin biosynthetic process"/>
    <property type="evidence" value="ECO:0007669"/>
    <property type="project" value="InterPro"/>
</dbReference>
<evidence type="ECO:0000256" key="6">
    <source>
        <dbReference type="SAM" id="MobiDB-lite"/>
    </source>
</evidence>
<feature type="region of interest" description="Disordered" evidence="6">
    <location>
        <begin position="271"/>
        <end position="311"/>
    </location>
</feature>
<dbReference type="PROSITE" id="PS50048">
    <property type="entry name" value="ZN2_CY6_FUNGAL_2"/>
    <property type="match status" value="1"/>
</dbReference>
<reference evidence="8" key="1">
    <citation type="journal article" date="2021" name="Nat. Commun.">
        <title>Genetic determinants of endophytism in the Arabidopsis root mycobiome.</title>
        <authorList>
            <person name="Mesny F."/>
            <person name="Miyauchi S."/>
            <person name="Thiergart T."/>
            <person name="Pickel B."/>
            <person name="Atanasova L."/>
            <person name="Karlsson M."/>
            <person name="Huettel B."/>
            <person name="Barry K.W."/>
            <person name="Haridas S."/>
            <person name="Chen C."/>
            <person name="Bauer D."/>
            <person name="Andreopoulos W."/>
            <person name="Pangilinan J."/>
            <person name="LaButti K."/>
            <person name="Riley R."/>
            <person name="Lipzen A."/>
            <person name="Clum A."/>
            <person name="Drula E."/>
            <person name="Henrissat B."/>
            <person name="Kohler A."/>
            <person name="Grigoriev I.V."/>
            <person name="Martin F.M."/>
            <person name="Hacquard S."/>
        </authorList>
    </citation>
    <scope>NUCLEOTIDE SEQUENCE</scope>
    <source>
        <strain evidence="8">MPI-SDFR-AT-0068</strain>
    </source>
</reference>
<dbReference type="GO" id="GO:0008270">
    <property type="term" value="F:zinc ion binding"/>
    <property type="evidence" value="ECO:0007669"/>
    <property type="project" value="InterPro"/>
</dbReference>
<keyword evidence="9" id="KW-1185">Reference proteome</keyword>
<dbReference type="AlphaFoldDB" id="A0A8K0WF69"/>
<sequence>MNSMDSLQYRESCDNCAKSKVRCGKEQPWCQRCTRRGQICSYSPSQRSRKRTFSNAQLEADQRTAALPFTAMSSSASMNALFSGSNVLLGQADGWGSCPDLIELLTSGCNSESLTPDNTNLAWLSDIESTAGDNNFCKNMERLEASTYIKRHTPSTSSLPALGSSSGTSVDMEGSRSTSSVGDRQHCEADLISALAKPDLPSLSCWVDSETSQNLGTILTASRSTLKCVTTVMSCTCTPNDNVALLFTAVLLRILSWYHIVLQHCHVPNDTSSTAPTDGYKSSLASTDGKESERPSTKDSNVSQDRSEPSNLIVPPMTIGAYELDSENRERIIGHIMLSELSKMGDLLGNFSKRFCDPQLTSLTNDNRSQMFLALEMFIRNKYTTTILAIRKKLEISWYKLL</sequence>
<evidence type="ECO:0000256" key="1">
    <source>
        <dbReference type="ARBA" id="ARBA00022723"/>
    </source>
</evidence>
<accession>A0A8K0WF69</accession>
<dbReference type="InterPro" id="IPR001138">
    <property type="entry name" value="Zn2Cys6_DnaBD"/>
</dbReference>
<evidence type="ECO:0000256" key="4">
    <source>
        <dbReference type="ARBA" id="ARBA00023163"/>
    </source>
</evidence>
<evidence type="ECO:0000313" key="9">
    <source>
        <dbReference type="Proteomes" id="UP000813427"/>
    </source>
</evidence>
<dbReference type="GO" id="GO:0003677">
    <property type="term" value="F:DNA binding"/>
    <property type="evidence" value="ECO:0007669"/>
    <property type="project" value="UniProtKB-KW"/>
</dbReference>
<feature type="domain" description="Zn(2)-C6 fungal-type" evidence="7">
    <location>
        <begin position="12"/>
        <end position="42"/>
    </location>
</feature>
<evidence type="ECO:0000256" key="3">
    <source>
        <dbReference type="ARBA" id="ARBA00023125"/>
    </source>
</evidence>
<dbReference type="SMART" id="SM00066">
    <property type="entry name" value="GAL4"/>
    <property type="match status" value="1"/>
</dbReference>